<keyword evidence="1" id="KW-0472">Membrane</keyword>
<evidence type="ECO:0008006" key="4">
    <source>
        <dbReference type="Google" id="ProtNLM"/>
    </source>
</evidence>
<gene>
    <name evidence="2" type="ORF">SAMN04488548_1343378</name>
</gene>
<dbReference type="AlphaFoldDB" id="A0A1H2KL44"/>
<evidence type="ECO:0000256" key="1">
    <source>
        <dbReference type="SAM" id="Phobius"/>
    </source>
</evidence>
<organism evidence="2 3">
    <name type="scientific">Gordonia westfalica</name>
    <dbReference type="NCBI Taxonomy" id="158898"/>
    <lineage>
        <taxon>Bacteria</taxon>
        <taxon>Bacillati</taxon>
        <taxon>Actinomycetota</taxon>
        <taxon>Actinomycetes</taxon>
        <taxon>Mycobacteriales</taxon>
        <taxon>Gordoniaceae</taxon>
        <taxon>Gordonia</taxon>
    </lineage>
</organism>
<name>A0A1H2KL44_9ACTN</name>
<keyword evidence="1" id="KW-0812">Transmembrane</keyword>
<proteinExistence type="predicted"/>
<evidence type="ECO:0000313" key="2">
    <source>
        <dbReference type="EMBL" id="SDU69343.1"/>
    </source>
</evidence>
<reference evidence="2 3" key="1">
    <citation type="submission" date="2016-10" db="EMBL/GenBank/DDBJ databases">
        <authorList>
            <person name="de Groot N.N."/>
        </authorList>
    </citation>
    <scope>NUCLEOTIDE SEQUENCE [LARGE SCALE GENOMIC DNA]</scope>
    <source>
        <strain evidence="2 3">DSM 44215</strain>
    </source>
</reference>
<protein>
    <recommendedName>
        <fullName evidence="4">MlaD protein</fullName>
    </recommendedName>
</protein>
<dbReference type="EMBL" id="FNLM01000034">
    <property type="protein sequence ID" value="SDU69343.1"/>
    <property type="molecule type" value="Genomic_DNA"/>
</dbReference>
<dbReference type="STRING" id="158898.SAMN04488548_1343378"/>
<accession>A0A1H2KL44</accession>
<keyword evidence="1" id="KW-1133">Transmembrane helix</keyword>
<feature type="transmembrane region" description="Helical" evidence="1">
    <location>
        <begin position="21"/>
        <end position="39"/>
    </location>
</feature>
<evidence type="ECO:0000313" key="3">
    <source>
        <dbReference type="Proteomes" id="UP000183180"/>
    </source>
</evidence>
<sequence>MVSGFLIGSDRHRQKVLRRSGAVVVAVAIVATLLGLYVVPAMTPDDPDIVTVTIDTPAVGPGVEGGTEVVMFGAPVGKVTSLDVDQVGVTSLTLELDRSSVAGLGRDFVIDFRPKNYFGITGLNIADTGDVASGEVRDGDHLSRSPGADYTMATMIEQGSDVANGSLVPETMDAIKRVLVYTSAFEPLIHTGVVLADVVERTQREMPAELITKYNAIVDSLPPFVDGSISALFHFYNSELRAAGDEVQNNFTTTLKAISDNFFSMVGRLLKSNQADLTSTVQMATEAATVLPAIGQGVITPVTVRDLVRRLDGAFATKGDGTTVLKVNLALERLPALAVPLTSLTERGGR</sequence>
<dbReference type="Proteomes" id="UP000183180">
    <property type="component" value="Unassembled WGS sequence"/>
</dbReference>